<dbReference type="PANTHER" id="PTHR46262">
    <property type="entry name" value="FORKHEAD BOX PROTEIN BINIOU"/>
    <property type="match status" value="1"/>
</dbReference>
<dbReference type="InterPro" id="IPR051770">
    <property type="entry name" value="Forkhead_box_regulator"/>
</dbReference>
<dbReference type="PROSITE" id="PS00658">
    <property type="entry name" value="FORK_HEAD_2"/>
    <property type="match status" value="1"/>
</dbReference>
<keyword evidence="2 4" id="KW-0238">DNA-binding</keyword>
<feature type="compositionally biased region" description="Polar residues" evidence="5">
    <location>
        <begin position="311"/>
        <end position="322"/>
    </location>
</feature>
<feature type="region of interest" description="Disordered" evidence="5">
    <location>
        <begin position="667"/>
        <end position="710"/>
    </location>
</feature>
<name>A0A7R8WAS6_9CRUS</name>
<accession>A0A7R8WAS6</accession>
<evidence type="ECO:0000256" key="4">
    <source>
        <dbReference type="PROSITE-ProRule" id="PRU00089"/>
    </source>
</evidence>
<proteinExistence type="predicted"/>
<keyword evidence="3 4" id="KW-0539">Nucleus</keyword>
<gene>
    <name evidence="6" type="ORF">CTOB1V02_LOCUS5441</name>
</gene>
<feature type="compositionally biased region" description="Polar residues" evidence="5">
    <location>
        <begin position="667"/>
        <end position="678"/>
    </location>
</feature>
<evidence type="ECO:0000256" key="5">
    <source>
        <dbReference type="SAM" id="MobiDB-lite"/>
    </source>
</evidence>
<dbReference type="PANTHER" id="PTHR46262:SF2">
    <property type="entry name" value="FORKHEAD BOX PROTEIN BINIOU"/>
    <property type="match status" value="1"/>
</dbReference>
<dbReference type="CDD" id="cd20020">
    <property type="entry name" value="FH_FOXF"/>
    <property type="match status" value="1"/>
</dbReference>
<reference evidence="6" key="1">
    <citation type="submission" date="2020-11" db="EMBL/GenBank/DDBJ databases">
        <authorList>
            <person name="Tran Van P."/>
        </authorList>
    </citation>
    <scope>NUCLEOTIDE SEQUENCE</scope>
</reference>
<dbReference type="GO" id="GO:0000978">
    <property type="term" value="F:RNA polymerase II cis-regulatory region sequence-specific DNA binding"/>
    <property type="evidence" value="ECO:0007669"/>
    <property type="project" value="TreeGrafter"/>
</dbReference>
<protein>
    <submittedName>
        <fullName evidence="6">Uncharacterized protein</fullName>
    </submittedName>
</protein>
<dbReference type="InterPro" id="IPR030456">
    <property type="entry name" value="TF_fork_head_CS_2"/>
</dbReference>
<dbReference type="GO" id="GO:0000981">
    <property type="term" value="F:DNA-binding transcription factor activity, RNA polymerase II-specific"/>
    <property type="evidence" value="ECO:0007669"/>
    <property type="project" value="TreeGrafter"/>
</dbReference>
<feature type="region of interest" description="Disordered" evidence="5">
    <location>
        <begin position="311"/>
        <end position="399"/>
    </location>
</feature>
<feature type="compositionally biased region" description="Basic residues" evidence="5">
    <location>
        <begin position="357"/>
        <end position="366"/>
    </location>
</feature>
<dbReference type="EMBL" id="OB661175">
    <property type="protein sequence ID" value="CAD7227537.1"/>
    <property type="molecule type" value="Genomic_DNA"/>
</dbReference>
<sequence>MDSNVLVFNGATSSAAGPAGGVLRGSASSPVIRGEVPLSSEHLHQHSVTENPEENAAVDLWHYRRRTPIYEPTTYEAPSNPEVPSSTQYLYYSSPVAAASYTDRKPYGGAATSQFPFNSDFSDRYCPSPPPVPSSTHNRYDPETATVVIPAADQSPNSSAYPYHMYLYPSNSSPYAPMEYLHQQAMSPTADHQALYQHHTGPEEPLQHYQYPHDNAYAPPEDSPPHPYYAHHYPLPPSHEYVHPAQAYVTEPAEPPVLDPPKLTRPGVVVGTKSTPGILHRSPSASTTIQYSPTVATETYFNNTTSVLRSTSSEHQSISPSGTTATATSKQSAKKSPSASSTSATTSTTKSTTKSSKSSKTKKSQPKAKVTSAAQSAATGSLTNSGDSSGGGGGPLDISREVDLSQQFCEIGPGGRRQQKPNYSYIALIVMAIQNSPDKRLTLSEIYSFLQQNFDFFRGSYTGWKNSVRHNLSLNECFLKIPKGAGSKPGKGHYWTLAPATEYMFEEGSFRRRPRGYRRKCQALQAKAAAGASINRFGLPQGFSGTSGGSTTNYFLGSATGNSQQYASSTSYPYESSPHLLNTDPAQSQEFYHQYYTYHQQQQLESSLSPSSSLPSAVVGEGGGILPPMSTGAPADLNIYPYNSSNPAEYAEVISRTTDEAATTTLSSQGVSNMTPHDNQYVVGSPISPPPPPTSTKESPISSGSYDSGIGSEHAIPCPAATITTNIRTATLGELERDTRDGHGNVAKHLKNMGLMRDSLCPKCELGEETVGHYLGRFSSEGSCAEVKGTAHRNFSMDLSTTALIHHPQKSTSEVLPKAMDLAAPSTSVPVTTRASSVDNGLGLRGDDGSAALAPNTAPGGI</sequence>
<dbReference type="GO" id="GO:0005634">
    <property type="term" value="C:nucleus"/>
    <property type="evidence" value="ECO:0007669"/>
    <property type="project" value="UniProtKB-SubCell"/>
</dbReference>
<dbReference type="PROSITE" id="PS50039">
    <property type="entry name" value="FORK_HEAD_3"/>
    <property type="match status" value="1"/>
</dbReference>
<dbReference type="Gene3D" id="1.10.10.10">
    <property type="entry name" value="Winged helix-like DNA-binding domain superfamily/Winged helix DNA-binding domain"/>
    <property type="match status" value="1"/>
</dbReference>
<dbReference type="GO" id="GO:0009887">
    <property type="term" value="P:animal organ morphogenesis"/>
    <property type="evidence" value="ECO:0007669"/>
    <property type="project" value="TreeGrafter"/>
</dbReference>
<dbReference type="SUPFAM" id="SSF46785">
    <property type="entry name" value="Winged helix' DNA-binding domain"/>
    <property type="match status" value="1"/>
</dbReference>
<feature type="DNA-binding region" description="Fork-head" evidence="4">
    <location>
        <begin position="420"/>
        <end position="515"/>
    </location>
</feature>
<dbReference type="Pfam" id="PF00250">
    <property type="entry name" value="Forkhead"/>
    <property type="match status" value="1"/>
</dbReference>
<feature type="compositionally biased region" description="Polar residues" evidence="5">
    <location>
        <begin position="827"/>
        <end position="839"/>
    </location>
</feature>
<evidence type="ECO:0000313" key="6">
    <source>
        <dbReference type="EMBL" id="CAD7227537.1"/>
    </source>
</evidence>
<comment type="subcellular location">
    <subcellularLocation>
        <location evidence="1 4">Nucleus</location>
    </subcellularLocation>
</comment>
<evidence type="ECO:0000256" key="1">
    <source>
        <dbReference type="ARBA" id="ARBA00004123"/>
    </source>
</evidence>
<evidence type="ECO:0000256" key="2">
    <source>
        <dbReference type="ARBA" id="ARBA00023125"/>
    </source>
</evidence>
<dbReference type="PRINTS" id="PR00053">
    <property type="entry name" value="FORKHEAD"/>
</dbReference>
<evidence type="ECO:0000256" key="3">
    <source>
        <dbReference type="ARBA" id="ARBA00023242"/>
    </source>
</evidence>
<dbReference type="GO" id="GO:0001710">
    <property type="term" value="P:mesodermal cell fate commitment"/>
    <property type="evidence" value="ECO:0007669"/>
    <property type="project" value="UniProtKB-ARBA"/>
</dbReference>
<organism evidence="6">
    <name type="scientific">Cyprideis torosa</name>
    <dbReference type="NCBI Taxonomy" id="163714"/>
    <lineage>
        <taxon>Eukaryota</taxon>
        <taxon>Metazoa</taxon>
        <taxon>Ecdysozoa</taxon>
        <taxon>Arthropoda</taxon>
        <taxon>Crustacea</taxon>
        <taxon>Oligostraca</taxon>
        <taxon>Ostracoda</taxon>
        <taxon>Podocopa</taxon>
        <taxon>Podocopida</taxon>
        <taxon>Cytherocopina</taxon>
        <taxon>Cytheroidea</taxon>
        <taxon>Cytherideidae</taxon>
        <taxon>Cyprideis</taxon>
    </lineage>
</organism>
<dbReference type="InterPro" id="IPR001766">
    <property type="entry name" value="Fork_head_dom"/>
</dbReference>
<feature type="compositionally biased region" description="Low complexity" evidence="5">
    <location>
        <begin position="695"/>
        <end position="710"/>
    </location>
</feature>
<dbReference type="OrthoDB" id="5954824at2759"/>
<dbReference type="InterPro" id="IPR036388">
    <property type="entry name" value="WH-like_DNA-bd_sf"/>
</dbReference>
<dbReference type="SMART" id="SM00339">
    <property type="entry name" value="FH"/>
    <property type="match status" value="1"/>
</dbReference>
<feature type="compositionally biased region" description="Low complexity" evidence="5">
    <location>
        <begin position="323"/>
        <end position="356"/>
    </location>
</feature>
<dbReference type="InterPro" id="IPR036390">
    <property type="entry name" value="WH_DNA-bd_sf"/>
</dbReference>
<feature type="region of interest" description="Disordered" evidence="5">
    <location>
        <begin position="827"/>
        <end position="862"/>
    </location>
</feature>
<dbReference type="FunFam" id="1.10.10.10:FF:000071">
    <property type="entry name" value="Forkhead box F1"/>
    <property type="match status" value="1"/>
</dbReference>
<dbReference type="AlphaFoldDB" id="A0A7R8WAS6"/>